<sequence>MDAKIAEMDAKIAKVEREVAEVEAQLPYVQPGDQGWLRLQEQLVALRQEKVLLVKQQVGAIGAKNLEDLRQQLQGFTMLVSVVLQVFDYTEDTASTSTVPEFKDQLRAAYSTEQSVVSSTGTIDLTYCMISHQYLPSRGVTASHLWKRRWAKTNFLELEDIHDWQNGLLLAKPLEWAFDTSRLSIIPFSNTPRSYQVYVMDPSIKDTPLLDKLKELQVLSAEELQIFESAWKKDGKQLTFGDMHGRKLESKGEEVPQPYRRVLCFQYGRALHKAREEGWLAPGVSLPKMDDYGGSEGSGWRSQMDLFFLCKDRAGGAAHAVVR</sequence>
<organism evidence="2">
    <name type="scientific">Chlamydomonas chlamydogama</name>
    <dbReference type="NCBI Taxonomy" id="225041"/>
    <lineage>
        <taxon>Eukaryota</taxon>
        <taxon>Viridiplantae</taxon>
        <taxon>Chlorophyta</taxon>
        <taxon>core chlorophytes</taxon>
        <taxon>Chlorophyceae</taxon>
        <taxon>CS clade</taxon>
        <taxon>Chlamydomonadales</taxon>
        <taxon>Chlamydomonadaceae</taxon>
        <taxon>Chlamydomonas</taxon>
    </lineage>
</organism>
<name>A0A7S2QTZ9_9CHLO</name>
<dbReference type="AlphaFoldDB" id="A0A7S2QTZ9"/>
<dbReference type="InterPro" id="IPR003615">
    <property type="entry name" value="HNH_nuc"/>
</dbReference>
<reference evidence="2" key="1">
    <citation type="submission" date="2021-01" db="EMBL/GenBank/DDBJ databases">
        <authorList>
            <person name="Corre E."/>
            <person name="Pelletier E."/>
            <person name="Niang G."/>
            <person name="Scheremetjew M."/>
            <person name="Finn R."/>
            <person name="Kale V."/>
            <person name="Holt S."/>
            <person name="Cochrane G."/>
            <person name="Meng A."/>
            <person name="Brown T."/>
            <person name="Cohen L."/>
        </authorList>
    </citation>
    <scope>NUCLEOTIDE SEQUENCE</scope>
    <source>
        <strain evidence="2">SAG 11-48b</strain>
    </source>
</reference>
<protein>
    <recommendedName>
        <fullName evidence="1">HNH nuclease domain-containing protein</fullName>
    </recommendedName>
</protein>
<evidence type="ECO:0000259" key="1">
    <source>
        <dbReference type="Pfam" id="PF13391"/>
    </source>
</evidence>
<proteinExistence type="predicted"/>
<dbReference type="Pfam" id="PF13391">
    <property type="entry name" value="HNH_2"/>
    <property type="match status" value="1"/>
</dbReference>
<dbReference type="EMBL" id="HBHD01001074">
    <property type="protein sequence ID" value="CAD9651732.1"/>
    <property type="molecule type" value="Transcribed_RNA"/>
</dbReference>
<feature type="domain" description="HNH nuclease" evidence="1">
    <location>
        <begin position="128"/>
        <end position="185"/>
    </location>
</feature>
<accession>A0A7S2QTZ9</accession>
<gene>
    <name evidence="2" type="ORF">CCHL1392_LOCUS569</name>
</gene>
<evidence type="ECO:0000313" key="2">
    <source>
        <dbReference type="EMBL" id="CAD9651732.1"/>
    </source>
</evidence>